<evidence type="ECO:0000313" key="4">
    <source>
        <dbReference type="Proteomes" id="UP000299102"/>
    </source>
</evidence>
<proteinExistence type="predicted"/>
<gene>
    <name evidence="3" type="primary">Ccar1</name>
    <name evidence="3" type="ORF">EVAR_71975_1</name>
</gene>
<dbReference type="AlphaFoldDB" id="A0A4C1SXJ5"/>
<dbReference type="InterPro" id="IPR045353">
    <property type="entry name" value="LAIKA"/>
</dbReference>
<organism evidence="3 4">
    <name type="scientific">Eumeta variegata</name>
    <name type="common">Bagworm moth</name>
    <name type="synonym">Eumeta japonica</name>
    <dbReference type="NCBI Taxonomy" id="151549"/>
    <lineage>
        <taxon>Eukaryota</taxon>
        <taxon>Metazoa</taxon>
        <taxon>Ecdysozoa</taxon>
        <taxon>Arthropoda</taxon>
        <taxon>Hexapoda</taxon>
        <taxon>Insecta</taxon>
        <taxon>Pterygota</taxon>
        <taxon>Neoptera</taxon>
        <taxon>Endopterygota</taxon>
        <taxon>Lepidoptera</taxon>
        <taxon>Glossata</taxon>
        <taxon>Ditrysia</taxon>
        <taxon>Tineoidea</taxon>
        <taxon>Psychidae</taxon>
        <taxon>Oiketicinae</taxon>
        <taxon>Eumeta</taxon>
    </lineage>
</organism>
<evidence type="ECO:0000259" key="2">
    <source>
        <dbReference type="Pfam" id="PF19256"/>
    </source>
</evidence>
<keyword evidence="3" id="KW-0131">Cell cycle</keyword>
<comment type="caution">
    <text evidence="3">The sequence shown here is derived from an EMBL/GenBank/DDBJ whole genome shotgun (WGS) entry which is preliminary data.</text>
</comment>
<protein>
    <submittedName>
        <fullName evidence="3">Cell division cycle and apoptosis regulator protein 1</fullName>
    </submittedName>
</protein>
<feature type="domain" description="LAIKA" evidence="2">
    <location>
        <begin position="37"/>
        <end position="80"/>
    </location>
</feature>
<keyword evidence="4" id="KW-1185">Reference proteome</keyword>
<dbReference type="Pfam" id="PF19256">
    <property type="entry name" value="LAIKA"/>
    <property type="match status" value="1"/>
</dbReference>
<accession>A0A4C1SXJ5</accession>
<feature type="region of interest" description="Disordered" evidence="1">
    <location>
        <begin position="80"/>
        <end position="146"/>
    </location>
</feature>
<feature type="compositionally biased region" description="Basic and acidic residues" evidence="1">
    <location>
        <begin position="136"/>
        <end position="146"/>
    </location>
</feature>
<dbReference type="OrthoDB" id="21006at2759"/>
<reference evidence="3 4" key="1">
    <citation type="journal article" date="2019" name="Commun. Biol.">
        <title>The bagworm genome reveals a unique fibroin gene that provides high tensile strength.</title>
        <authorList>
            <person name="Kono N."/>
            <person name="Nakamura H."/>
            <person name="Ohtoshi R."/>
            <person name="Tomita M."/>
            <person name="Numata K."/>
            <person name="Arakawa K."/>
        </authorList>
    </citation>
    <scope>NUCLEOTIDE SEQUENCE [LARGE SCALE GENOMIC DNA]</scope>
</reference>
<dbReference type="STRING" id="151549.A0A4C1SXJ5"/>
<keyword evidence="3" id="KW-0132">Cell division</keyword>
<evidence type="ECO:0000256" key="1">
    <source>
        <dbReference type="SAM" id="MobiDB-lite"/>
    </source>
</evidence>
<dbReference type="GO" id="GO:0051301">
    <property type="term" value="P:cell division"/>
    <property type="evidence" value="ECO:0007669"/>
    <property type="project" value="UniProtKB-KW"/>
</dbReference>
<sequence>MGDIVILDEYDSSKCIEESNLKEMTERKISTYHVIIPPAAPHIIVHPNRLAKGGKFDCAIVSLAMLLDYHPDDSKERFFEETKEKVTKKEKHSKKDSKSSNSEKSGKEHKTDDTISIKSDSRKRKLSTSTSTIANGKDHDDKNGSG</sequence>
<dbReference type="EMBL" id="BGZK01007876">
    <property type="protein sequence ID" value="GBP05997.1"/>
    <property type="molecule type" value="Genomic_DNA"/>
</dbReference>
<name>A0A4C1SXJ5_EUMVA</name>
<dbReference type="Proteomes" id="UP000299102">
    <property type="component" value="Unassembled WGS sequence"/>
</dbReference>
<feature type="compositionally biased region" description="Basic and acidic residues" evidence="1">
    <location>
        <begin position="104"/>
        <end position="115"/>
    </location>
</feature>
<evidence type="ECO:0000313" key="3">
    <source>
        <dbReference type="EMBL" id="GBP05997.1"/>
    </source>
</evidence>